<feature type="non-terminal residue" evidence="3">
    <location>
        <position position="122"/>
    </location>
</feature>
<keyword evidence="4" id="KW-1185">Reference proteome</keyword>
<name>A0A292Q740_9PEZI</name>
<accession>A0A292Q740</accession>
<reference evidence="3" key="1">
    <citation type="submission" date="2015-10" db="EMBL/GenBank/DDBJ databases">
        <authorList>
            <person name="Regsiter A."/>
            <person name="william w."/>
        </authorList>
    </citation>
    <scope>NUCLEOTIDE SEQUENCE</scope>
    <source>
        <strain evidence="3">Montdore</strain>
    </source>
</reference>
<organism evidence="3 4">
    <name type="scientific">Tuber aestivum</name>
    <name type="common">summer truffle</name>
    <dbReference type="NCBI Taxonomy" id="59557"/>
    <lineage>
        <taxon>Eukaryota</taxon>
        <taxon>Fungi</taxon>
        <taxon>Dikarya</taxon>
        <taxon>Ascomycota</taxon>
        <taxon>Pezizomycotina</taxon>
        <taxon>Pezizomycetes</taxon>
        <taxon>Pezizales</taxon>
        <taxon>Tuberaceae</taxon>
        <taxon>Tuber</taxon>
    </lineage>
</organism>
<keyword evidence="2" id="KW-0472">Membrane</keyword>
<dbReference type="Proteomes" id="UP001412239">
    <property type="component" value="Unassembled WGS sequence"/>
</dbReference>
<evidence type="ECO:0000256" key="2">
    <source>
        <dbReference type="SAM" id="Phobius"/>
    </source>
</evidence>
<feature type="transmembrane region" description="Helical" evidence="2">
    <location>
        <begin position="20"/>
        <end position="40"/>
    </location>
</feature>
<evidence type="ECO:0000256" key="1">
    <source>
        <dbReference type="SAM" id="MobiDB-lite"/>
    </source>
</evidence>
<proteinExistence type="predicted"/>
<keyword evidence="2" id="KW-1133">Transmembrane helix</keyword>
<gene>
    <name evidence="3" type="ORF">GSTUAT00001050001</name>
</gene>
<evidence type="ECO:0000313" key="4">
    <source>
        <dbReference type="Proteomes" id="UP001412239"/>
    </source>
</evidence>
<sequence length="122" mass="13099">MSLPNLGLLEILGILQTWAVRFFVFLGILTMAPAILILLYDATLYVWRYLILAPLTGTPFLEQAAETAARGEVEEIGATTATVTRSTLTTVTGRRRRTLSGSAERPLVAPVGPTEGLEGVGL</sequence>
<dbReference type="AlphaFoldDB" id="A0A292Q740"/>
<keyword evidence="2" id="KW-0812">Transmembrane</keyword>
<feature type="region of interest" description="Disordered" evidence="1">
    <location>
        <begin position="87"/>
        <end position="122"/>
    </location>
</feature>
<protein>
    <submittedName>
        <fullName evidence="3">Uncharacterized protein</fullName>
    </submittedName>
</protein>
<evidence type="ECO:0000313" key="3">
    <source>
        <dbReference type="EMBL" id="CUS14765.1"/>
    </source>
</evidence>
<dbReference type="EMBL" id="LN890955">
    <property type="protein sequence ID" value="CUS14765.1"/>
    <property type="molecule type" value="Genomic_DNA"/>
</dbReference>